<feature type="region of interest" description="Disordered" evidence="6">
    <location>
        <begin position="351"/>
        <end position="380"/>
    </location>
</feature>
<evidence type="ECO:0000259" key="8">
    <source>
        <dbReference type="Pfam" id="PF20946"/>
    </source>
</evidence>
<comment type="subcellular location">
    <subcellularLocation>
        <location evidence="1">Nucleus</location>
    </subcellularLocation>
</comment>
<evidence type="ECO:0000313" key="10">
    <source>
        <dbReference type="EMBL" id="KMZ59194.1"/>
    </source>
</evidence>
<dbReference type="Gene3D" id="2.130.10.10">
    <property type="entry name" value="YVTN repeat-like/Quinoprotein amine dehydrogenase"/>
    <property type="match status" value="2"/>
</dbReference>
<dbReference type="OMA" id="RYAHTNG"/>
<evidence type="ECO:0000256" key="1">
    <source>
        <dbReference type="ARBA" id="ARBA00004123"/>
    </source>
</evidence>
<feature type="compositionally biased region" description="Basic residues" evidence="6">
    <location>
        <begin position="417"/>
        <end position="426"/>
    </location>
</feature>
<evidence type="ECO:0000256" key="3">
    <source>
        <dbReference type="ARBA" id="ARBA00022737"/>
    </source>
</evidence>
<evidence type="ECO:0000259" key="9">
    <source>
        <dbReference type="Pfam" id="PF24817"/>
    </source>
</evidence>
<keyword evidence="3" id="KW-0677">Repeat</keyword>
<dbReference type="PROSITE" id="PS00678">
    <property type="entry name" value="WD_REPEATS_1"/>
    <property type="match status" value="1"/>
</dbReference>
<dbReference type="EMBL" id="LFYR01001803">
    <property type="protein sequence ID" value="KMZ59194.1"/>
    <property type="molecule type" value="Genomic_DNA"/>
</dbReference>
<feature type="compositionally biased region" description="Polar residues" evidence="6">
    <location>
        <begin position="360"/>
        <end position="370"/>
    </location>
</feature>
<dbReference type="PROSITE" id="PS50294">
    <property type="entry name" value="WD_REPEATS_REGION"/>
    <property type="match status" value="2"/>
</dbReference>
<dbReference type="GO" id="GO:0006261">
    <property type="term" value="P:DNA-templated DNA replication"/>
    <property type="evidence" value="ECO:0000318"/>
    <property type="project" value="GO_Central"/>
</dbReference>
<evidence type="ECO:0000259" key="7">
    <source>
        <dbReference type="Pfam" id="PF12341"/>
    </source>
</evidence>
<dbReference type="SMART" id="SM00320">
    <property type="entry name" value="WD40"/>
    <property type="match status" value="7"/>
</dbReference>
<dbReference type="CDD" id="cd00200">
    <property type="entry name" value="WD40"/>
    <property type="match status" value="1"/>
</dbReference>
<feature type="domain" description="WDHD1/CFT4 helical bundle" evidence="8">
    <location>
        <begin position="769"/>
        <end position="844"/>
    </location>
</feature>
<dbReference type="PROSITE" id="PS50082">
    <property type="entry name" value="WD_REPEATS_2"/>
    <property type="match status" value="3"/>
</dbReference>
<dbReference type="OrthoDB" id="427368at2759"/>
<dbReference type="InterPro" id="IPR015943">
    <property type="entry name" value="WD40/YVTN_repeat-like_dom_sf"/>
</dbReference>
<dbReference type="PANTHER" id="PTHR19932">
    <property type="entry name" value="WD REPEAT AND HMG-BOX DNA BINDING PROTEIN"/>
    <property type="match status" value="1"/>
</dbReference>
<feature type="repeat" description="WD" evidence="5">
    <location>
        <begin position="154"/>
        <end position="195"/>
    </location>
</feature>
<dbReference type="Pfam" id="PF12341">
    <property type="entry name" value="Mcl1_mid"/>
    <property type="match status" value="1"/>
</dbReference>
<protein>
    <submittedName>
        <fullName evidence="10">WD repeat-containing protein</fullName>
    </submittedName>
</protein>
<gene>
    <name evidence="10" type="ORF">ZOSMA_6G01250</name>
</gene>
<dbReference type="Proteomes" id="UP000036987">
    <property type="component" value="Unassembled WGS sequence"/>
</dbReference>
<dbReference type="AlphaFoldDB" id="A0A0K9NR03"/>
<sequence>MKGRTVKLREAHKTTDNASTSFCSVIWNSDATHFVTASSSDPSILIHDYASFSSQQKQQLSSRNQNPKVLQVHKDGVTSLAISPDSMCLASGSVDHSVKIHEFPGGEFQTNITRFTLPIRSLAYNKSGSLLAAAGDDDGIKLIATIDSSISKLLKGHKGSVTGLAFDPNNEYLASVDGSGTVIFWELSSGKTIHTLDCVAPDCGSDTSVYNVLKWSPDGETLAVPGLRNDVVMYDRDTAEKMFSLKGEHEGRVCFMAWSPNGKYMATSSVDRQILIWDVDLRQDIERQIFDDCVSYLAWKPNGNALVVIDVTGRFGIWDNPIPTCMKSPVDGAPDKQSMKTNGFLLFDDDEENEEEEQHSQSNLDGFNNSGDEDSFGELAPISRKRLRKRAFRDENLDDDSDGGQEGLLRQIESRKKSAKRNIGHSSRKDKERAIDSMKVEKKKMQEAFQPCSVPAQSGKRHFLCYNMLGSITTMENDGYSHVEIDFHDTGRGSRVPSMTDYFGFTMASLSETGSVFANPGNKDEKKTSTLMYRPFSSWANNTEWSMRFEAEEVKVVALGRGWVAAITNMNILRIFTEGGLQKYIISLDGPVITAAGFKDELAVVTHASDCLSSGDQMLDVKVFNISSATSPINCRLPLTPKSSLSWFGFSEEGRLSSYDSKGVLRVFMDDFGGSWLPLFSSDKVKQSEEQNHWLVGLNATKLFCVVCKPPDLYPMVMPKPILTLFNLSFPLASSDLGASEYENELIFCNMRISQIQKKIEQLAAYGLDTTTLDDEAFDTEASRDRCILRLIANCCNGDKLVRATELAKLLSLEKSFKGAIKLVTALKLPVLADKFNCILEERLLKETAILSTVNVPSSQLTPKTTIVTNNGFQETPKTTTAISTPVSAMTPLSMKSSPIHVSSLISKSFKLDIEGMKKIPSKISTKVLEEDGSNDKLTHPLKSFKKLEDNKVIENTHSRPQNPFAKSPRSNEGKPSIFDSLKKTKKNEDVKKVISNKKFKVS</sequence>
<feature type="domain" description="WDHD1 first WD40" evidence="9">
    <location>
        <begin position="64"/>
        <end position="317"/>
    </location>
</feature>
<dbReference type="InterPro" id="IPR019775">
    <property type="entry name" value="WD40_repeat_CS"/>
</dbReference>
<feature type="region of interest" description="Disordered" evidence="6">
    <location>
        <begin position="950"/>
        <end position="984"/>
    </location>
</feature>
<dbReference type="Pfam" id="PF20946">
    <property type="entry name" value="Ctf4_C"/>
    <property type="match status" value="1"/>
</dbReference>
<evidence type="ECO:0000256" key="6">
    <source>
        <dbReference type="SAM" id="MobiDB-lite"/>
    </source>
</evidence>
<keyword evidence="2 5" id="KW-0853">WD repeat</keyword>
<feature type="repeat" description="WD" evidence="5">
    <location>
        <begin position="246"/>
        <end position="287"/>
    </location>
</feature>
<dbReference type="SUPFAM" id="SSF50978">
    <property type="entry name" value="WD40 repeat-like"/>
    <property type="match status" value="1"/>
</dbReference>
<dbReference type="InterPro" id="IPR057646">
    <property type="entry name" value="WD40_WDHD1_1st"/>
</dbReference>
<dbReference type="GO" id="GO:0043596">
    <property type="term" value="C:nuclear replication fork"/>
    <property type="evidence" value="ECO:0000318"/>
    <property type="project" value="GO_Central"/>
</dbReference>
<dbReference type="STRING" id="29655.A0A0K9NR03"/>
<evidence type="ECO:0000313" key="11">
    <source>
        <dbReference type="Proteomes" id="UP000036987"/>
    </source>
</evidence>
<proteinExistence type="predicted"/>
<feature type="repeat" description="WD" evidence="5">
    <location>
        <begin position="70"/>
        <end position="100"/>
    </location>
</feature>
<feature type="region of interest" description="Disordered" evidence="6">
    <location>
        <begin position="395"/>
        <end position="434"/>
    </location>
</feature>
<organism evidence="10 11">
    <name type="scientific">Zostera marina</name>
    <name type="common">Eelgrass</name>
    <dbReference type="NCBI Taxonomy" id="29655"/>
    <lineage>
        <taxon>Eukaryota</taxon>
        <taxon>Viridiplantae</taxon>
        <taxon>Streptophyta</taxon>
        <taxon>Embryophyta</taxon>
        <taxon>Tracheophyta</taxon>
        <taxon>Spermatophyta</taxon>
        <taxon>Magnoliopsida</taxon>
        <taxon>Liliopsida</taxon>
        <taxon>Zosteraceae</taxon>
        <taxon>Zostera</taxon>
    </lineage>
</organism>
<dbReference type="GO" id="GO:0006281">
    <property type="term" value="P:DNA repair"/>
    <property type="evidence" value="ECO:0000318"/>
    <property type="project" value="GO_Central"/>
</dbReference>
<feature type="domain" description="WDHD1/CFT4 second beta-propeller" evidence="7">
    <location>
        <begin position="447"/>
        <end position="732"/>
    </location>
</feature>
<accession>A0A0K9NR03</accession>
<dbReference type="GO" id="GO:0003682">
    <property type="term" value="F:chromatin binding"/>
    <property type="evidence" value="ECO:0000318"/>
    <property type="project" value="GO_Central"/>
</dbReference>
<dbReference type="InterPro" id="IPR048591">
    <property type="entry name" value="WDHD1/CFT4_hel"/>
</dbReference>
<keyword evidence="4" id="KW-0539">Nucleus</keyword>
<dbReference type="InterPro" id="IPR001680">
    <property type="entry name" value="WD40_rpt"/>
</dbReference>
<dbReference type="InterPro" id="IPR036322">
    <property type="entry name" value="WD40_repeat_dom_sf"/>
</dbReference>
<dbReference type="Pfam" id="PF24817">
    <property type="entry name" value="WD40_WDHD1_1st"/>
    <property type="match status" value="1"/>
</dbReference>
<keyword evidence="11" id="KW-1185">Reference proteome</keyword>
<evidence type="ECO:0000256" key="2">
    <source>
        <dbReference type="ARBA" id="ARBA00022574"/>
    </source>
</evidence>
<reference evidence="11" key="1">
    <citation type="journal article" date="2016" name="Nature">
        <title>The genome of the seagrass Zostera marina reveals angiosperm adaptation to the sea.</title>
        <authorList>
            <person name="Olsen J.L."/>
            <person name="Rouze P."/>
            <person name="Verhelst B."/>
            <person name="Lin Y.-C."/>
            <person name="Bayer T."/>
            <person name="Collen J."/>
            <person name="Dattolo E."/>
            <person name="De Paoli E."/>
            <person name="Dittami S."/>
            <person name="Maumus F."/>
            <person name="Michel G."/>
            <person name="Kersting A."/>
            <person name="Lauritano C."/>
            <person name="Lohaus R."/>
            <person name="Toepel M."/>
            <person name="Tonon T."/>
            <person name="Vanneste K."/>
            <person name="Amirebrahimi M."/>
            <person name="Brakel J."/>
            <person name="Bostroem C."/>
            <person name="Chovatia M."/>
            <person name="Grimwood J."/>
            <person name="Jenkins J.W."/>
            <person name="Jueterbock A."/>
            <person name="Mraz A."/>
            <person name="Stam W.T."/>
            <person name="Tice H."/>
            <person name="Bornberg-Bauer E."/>
            <person name="Green P.J."/>
            <person name="Pearson G.A."/>
            <person name="Procaccini G."/>
            <person name="Duarte C.M."/>
            <person name="Schmutz J."/>
            <person name="Reusch T.B.H."/>
            <person name="Van de Peer Y."/>
        </authorList>
    </citation>
    <scope>NUCLEOTIDE SEQUENCE [LARGE SCALE GENOMIC DNA]</scope>
    <source>
        <strain evidence="11">cv. Finnish</strain>
    </source>
</reference>
<dbReference type="InterPro" id="IPR022100">
    <property type="entry name" value="WDHD1/CFT4_beta-prop_2nd"/>
</dbReference>
<evidence type="ECO:0000256" key="4">
    <source>
        <dbReference type="ARBA" id="ARBA00023242"/>
    </source>
</evidence>
<name>A0A0K9NR03_ZOSMR</name>
<evidence type="ECO:0000256" key="5">
    <source>
        <dbReference type="PROSITE-ProRule" id="PRU00221"/>
    </source>
</evidence>
<dbReference type="PANTHER" id="PTHR19932:SF10">
    <property type="entry name" value="WD REPEAT AND HMG-BOX DNA-BINDING PROTEIN 1"/>
    <property type="match status" value="1"/>
</dbReference>
<dbReference type="GO" id="GO:0000278">
    <property type="term" value="P:mitotic cell cycle"/>
    <property type="evidence" value="ECO:0000318"/>
    <property type="project" value="GO_Central"/>
</dbReference>
<comment type="caution">
    <text evidence="10">The sequence shown here is derived from an EMBL/GenBank/DDBJ whole genome shotgun (WGS) entry which is preliminary data.</text>
</comment>